<protein>
    <submittedName>
        <fullName evidence="1">Uncharacterized protein</fullName>
    </submittedName>
</protein>
<sequence>MSSAQSLREFIRERLTAAAEEIFTAVDKTIVHYEEELDRQRRLLEICWKPQIKLQRI</sequence>
<reference evidence="1 2" key="1">
    <citation type="submission" date="2021-06" db="EMBL/GenBank/DDBJ databases">
        <authorList>
            <person name="Palmer J.M."/>
        </authorList>
    </citation>
    <scope>NUCLEOTIDE SEQUENCE [LARGE SCALE GENOMIC DNA]</scope>
    <source>
        <strain evidence="1 2">GA_2019</strain>
        <tissue evidence="1">Muscle</tissue>
    </source>
</reference>
<dbReference type="Proteomes" id="UP001476798">
    <property type="component" value="Unassembled WGS sequence"/>
</dbReference>
<comment type="caution">
    <text evidence="1">The sequence shown here is derived from an EMBL/GenBank/DDBJ whole genome shotgun (WGS) entry which is preliminary data.</text>
</comment>
<organism evidence="1 2">
    <name type="scientific">Goodea atripinnis</name>
    <dbReference type="NCBI Taxonomy" id="208336"/>
    <lineage>
        <taxon>Eukaryota</taxon>
        <taxon>Metazoa</taxon>
        <taxon>Chordata</taxon>
        <taxon>Craniata</taxon>
        <taxon>Vertebrata</taxon>
        <taxon>Euteleostomi</taxon>
        <taxon>Actinopterygii</taxon>
        <taxon>Neopterygii</taxon>
        <taxon>Teleostei</taxon>
        <taxon>Neoteleostei</taxon>
        <taxon>Acanthomorphata</taxon>
        <taxon>Ovalentaria</taxon>
        <taxon>Atherinomorphae</taxon>
        <taxon>Cyprinodontiformes</taxon>
        <taxon>Goodeidae</taxon>
        <taxon>Goodea</taxon>
    </lineage>
</organism>
<proteinExistence type="predicted"/>
<accession>A0ABV0PSQ1</accession>
<gene>
    <name evidence="1" type="ORF">GOODEAATRI_029674</name>
</gene>
<evidence type="ECO:0000313" key="2">
    <source>
        <dbReference type="Proteomes" id="UP001476798"/>
    </source>
</evidence>
<name>A0ABV0PSQ1_9TELE</name>
<keyword evidence="2" id="KW-1185">Reference proteome</keyword>
<evidence type="ECO:0000313" key="1">
    <source>
        <dbReference type="EMBL" id="MEQ2186545.1"/>
    </source>
</evidence>
<feature type="non-terminal residue" evidence="1">
    <location>
        <position position="57"/>
    </location>
</feature>
<dbReference type="EMBL" id="JAHRIO010084420">
    <property type="protein sequence ID" value="MEQ2186545.1"/>
    <property type="molecule type" value="Genomic_DNA"/>
</dbReference>